<proteinExistence type="predicted"/>
<evidence type="ECO:0000256" key="1">
    <source>
        <dbReference type="SAM" id="Phobius"/>
    </source>
</evidence>
<protein>
    <submittedName>
        <fullName evidence="2 4">Uncharacterized protein</fullName>
    </submittedName>
</protein>
<reference evidence="2 3" key="2">
    <citation type="submission" date="2018-11" db="EMBL/GenBank/DDBJ databases">
        <authorList>
            <consortium name="Pathogen Informatics"/>
        </authorList>
    </citation>
    <scope>NUCLEOTIDE SEQUENCE [LARGE SCALE GENOMIC DNA]</scope>
</reference>
<keyword evidence="3" id="KW-1185">Reference proteome</keyword>
<dbReference type="AlphaFoldDB" id="A0A0R3TPX2"/>
<name>A0A0R3TPX2_RODNA</name>
<dbReference type="Proteomes" id="UP000278807">
    <property type="component" value="Unassembled WGS sequence"/>
</dbReference>
<evidence type="ECO:0000313" key="4">
    <source>
        <dbReference type="WBParaSite" id="HNAJ_0000955301-mRNA-1"/>
    </source>
</evidence>
<sequence length="138" mass="16678">MPEQGMLNMNSFLVVRFLLESSLGKRAGFKILRSSLMTRMTFFDPYHKFTLLDCHYFIVANHDIIIIFFFFDAYFKRWLLNYFPLLLGKGGWVLELNKHFSYTIYPCYNRHSFIFSFIKQQKMNKNLQRGRAFENKEQ</sequence>
<dbReference type="WBParaSite" id="HNAJ_0000955301-mRNA-1">
    <property type="protein sequence ID" value="HNAJ_0000955301-mRNA-1"/>
    <property type="gene ID" value="HNAJ_0000955301"/>
</dbReference>
<keyword evidence="1" id="KW-0812">Transmembrane</keyword>
<keyword evidence="1" id="KW-1133">Transmembrane helix</keyword>
<feature type="transmembrane region" description="Helical" evidence="1">
    <location>
        <begin position="55"/>
        <end position="75"/>
    </location>
</feature>
<reference evidence="4" key="1">
    <citation type="submission" date="2017-02" db="UniProtKB">
        <authorList>
            <consortium name="WormBaseParasite"/>
        </authorList>
    </citation>
    <scope>IDENTIFICATION</scope>
</reference>
<evidence type="ECO:0000313" key="3">
    <source>
        <dbReference type="Proteomes" id="UP000278807"/>
    </source>
</evidence>
<keyword evidence="1" id="KW-0472">Membrane</keyword>
<gene>
    <name evidence="2" type="ORF">HNAJ_LOCUS9548</name>
</gene>
<evidence type="ECO:0000313" key="2">
    <source>
        <dbReference type="EMBL" id="VDO06095.1"/>
    </source>
</evidence>
<organism evidence="4">
    <name type="scientific">Rodentolepis nana</name>
    <name type="common">Dwarf tapeworm</name>
    <name type="synonym">Hymenolepis nana</name>
    <dbReference type="NCBI Taxonomy" id="102285"/>
    <lineage>
        <taxon>Eukaryota</taxon>
        <taxon>Metazoa</taxon>
        <taxon>Spiralia</taxon>
        <taxon>Lophotrochozoa</taxon>
        <taxon>Platyhelminthes</taxon>
        <taxon>Cestoda</taxon>
        <taxon>Eucestoda</taxon>
        <taxon>Cyclophyllidea</taxon>
        <taxon>Hymenolepididae</taxon>
        <taxon>Rodentolepis</taxon>
    </lineage>
</organism>
<accession>A0A0R3TPX2</accession>
<dbReference type="EMBL" id="UZAE01012652">
    <property type="protein sequence ID" value="VDO06095.1"/>
    <property type="molecule type" value="Genomic_DNA"/>
</dbReference>